<evidence type="ECO:0000256" key="1">
    <source>
        <dbReference type="ARBA" id="ARBA00004606"/>
    </source>
</evidence>
<keyword evidence="3" id="KW-0812">Transmembrane</keyword>
<reference evidence="8" key="3">
    <citation type="submission" date="2015-06" db="UniProtKB">
        <authorList>
            <consortium name="EnsemblMetazoa"/>
        </authorList>
    </citation>
    <scope>IDENTIFICATION</scope>
</reference>
<comment type="subcellular location">
    <subcellularLocation>
        <location evidence="1">Membrane</location>
        <topology evidence="1">Single-pass type II membrane protein</topology>
    </subcellularLocation>
</comment>
<proteinExistence type="inferred from homology"/>
<dbReference type="InterPro" id="IPR026050">
    <property type="entry name" value="C1GALT1/C1GALT1_chp1"/>
</dbReference>
<dbReference type="EnsemblMetazoa" id="CapteT203376">
    <property type="protein sequence ID" value="CapteP203376"/>
    <property type="gene ID" value="CapteG203376"/>
</dbReference>
<dbReference type="PANTHER" id="PTHR23033:SF14">
    <property type="entry name" value="GLYCOPROTEIN-N-ACETYLGALACTOSAMINE 3-BETA-GALACTOSYLTRANSFERASE 1-RELATED"/>
    <property type="match status" value="1"/>
</dbReference>
<dbReference type="STRING" id="283909.R7VA63"/>
<evidence type="ECO:0000256" key="3">
    <source>
        <dbReference type="ARBA" id="ARBA00022692"/>
    </source>
</evidence>
<evidence type="ECO:0000256" key="4">
    <source>
        <dbReference type="ARBA" id="ARBA00022968"/>
    </source>
</evidence>
<reference evidence="9" key="1">
    <citation type="submission" date="2012-12" db="EMBL/GenBank/DDBJ databases">
        <authorList>
            <person name="Hellsten U."/>
            <person name="Grimwood J."/>
            <person name="Chapman J.A."/>
            <person name="Shapiro H."/>
            <person name="Aerts A."/>
            <person name="Otillar R.P."/>
            <person name="Terry A.Y."/>
            <person name="Boore J.L."/>
            <person name="Simakov O."/>
            <person name="Marletaz F."/>
            <person name="Cho S.-J."/>
            <person name="Edsinger-Gonzales E."/>
            <person name="Havlak P."/>
            <person name="Kuo D.-H."/>
            <person name="Larsson T."/>
            <person name="Lv J."/>
            <person name="Arendt D."/>
            <person name="Savage R."/>
            <person name="Osoegawa K."/>
            <person name="de Jong P."/>
            <person name="Lindberg D.R."/>
            <person name="Seaver E.C."/>
            <person name="Weisblat D.A."/>
            <person name="Putnam N.H."/>
            <person name="Grigoriev I.V."/>
            <person name="Rokhsar D.S."/>
        </authorList>
    </citation>
    <scope>NUCLEOTIDE SEQUENCE</scope>
    <source>
        <strain evidence="9">I ESC-2004</strain>
    </source>
</reference>
<keyword evidence="6" id="KW-0472">Membrane</keyword>
<keyword evidence="5" id="KW-1133">Transmembrane helix</keyword>
<reference evidence="7 9" key="2">
    <citation type="journal article" date="2013" name="Nature">
        <title>Insights into bilaterian evolution from three spiralian genomes.</title>
        <authorList>
            <person name="Simakov O."/>
            <person name="Marletaz F."/>
            <person name="Cho S.J."/>
            <person name="Edsinger-Gonzales E."/>
            <person name="Havlak P."/>
            <person name="Hellsten U."/>
            <person name="Kuo D.H."/>
            <person name="Larsson T."/>
            <person name="Lv J."/>
            <person name="Arendt D."/>
            <person name="Savage R."/>
            <person name="Osoegawa K."/>
            <person name="de Jong P."/>
            <person name="Grimwood J."/>
            <person name="Chapman J.A."/>
            <person name="Shapiro H."/>
            <person name="Aerts A."/>
            <person name="Otillar R.P."/>
            <person name="Terry A.Y."/>
            <person name="Boore J.L."/>
            <person name="Grigoriev I.V."/>
            <person name="Lindberg D.R."/>
            <person name="Seaver E.C."/>
            <person name="Weisblat D.A."/>
            <person name="Putnam N.H."/>
            <person name="Rokhsar D.S."/>
        </authorList>
    </citation>
    <scope>NUCLEOTIDE SEQUENCE</scope>
    <source>
        <strain evidence="7 9">I ESC-2004</strain>
    </source>
</reference>
<dbReference type="GO" id="GO:0016020">
    <property type="term" value="C:membrane"/>
    <property type="evidence" value="ECO:0007669"/>
    <property type="project" value="UniProtKB-SubCell"/>
</dbReference>
<accession>R7VA63</accession>
<evidence type="ECO:0000313" key="9">
    <source>
        <dbReference type="Proteomes" id="UP000014760"/>
    </source>
</evidence>
<dbReference type="AlphaFoldDB" id="R7VA63"/>
<keyword evidence="4" id="KW-0735">Signal-anchor</keyword>
<dbReference type="OrthoDB" id="414175at2759"/>
<dbReference type="GO" id="GO:0016263">
    <property type="term" value="F:glycoprotein-N-acetylgalactosamine 3-beta-galactosyltransferase activity"/>
    <property type="evidence" value="ECO:0007669"/>
    <property type="project" value="TreeGrafter"/>
</dbReference>
<evidence type="ECO:0000313" key="7">
    <source>
        <dbReference type="EMBL" id="ELU15427.1"/>
    </source>
</evidence>
<dbReference type="HOGENOM" id="CLU_931396_0_0_1"/>
<dbReference type="PANTHER" id="PTHR23033">
    <property type="entry name" value="BETA1,3-GALACTOSYLTRANSFERASE"/>
    <property type="match status" value="1"/>
</dbReference>
<gene>
    <name evidence="7" type="ORF">CAPTEDRAFT_203376</name>
</gene>
<evidence type="ECO:0000256" key="2">
    <source>
        <dbReference type="ARBA" id="ARBA00006462"/>
    </source>
</evidence>
<evidence type="ECO:0000256" key="5">
    <source>
        <dbReference type="ARBA" id="ARBA00022989"/>
    </source>
</evidence>
<evidence type="ECO:0000313" key="8">
    <source>
        <dbReference type="EnsemblMetazoa" id="CapteP203376"/>
    </source>
</evidence>
<dbReference type="EMBL" id="AMQN01000646">
    <property type="status" value="NOT_ANNOTATED_CDS"/>
    <property type="molecule type" value="Genomic_DNA"/>
</dbReference>
<dbReference type="Gene3D" id="3.90.550.50">
    <property type="match status" value="1"/>
</dbReference>
<comment type="similarity">
    <text evidence="2">Belongs to the glycosyltransferase 31 family. Beta3-Gal-T subfamily.</text>
</comment>
<organism evidence="7">
    <name type="scientific">Capitella teleta</name>
    <name type="common">Polychaete worm</name>
    <dbReference type="NCBI Taxonomy" id="283909"/>
    <lineage>
        <taxon>Eukaryota</taxon>
        <taxon>Metazoa</taxon>
        <taxon>Spiralia</taxon>
        <taxon>Lophotrochozoa</taxon>
        <taxon>Annelida</taxon>
        <taxon>Polychaeta</taxon>
        <taxon>Sedentaria</taxon>
        <taxon>Scolecida</taxon>
        <taxon>Capitellidae</taxon>
        <taxon>Capitella</taxon>
    </lineage>
</organism>
<evidence type="ECO:0000256" key="6">
    <source>
        <dbReference type="ARBA" id="ARBA00023136"/>
    </source>
</evidence>
<keyword evidence="9" id="KW-1185">Reference proteome</keyword>
<dbReference type="Proteomes" id="UP000014760">
    <property type="component" value="Unassembled WGS sequence"/>
</dbReference>
<protein>
    <submittedName>
        <fullName evidence="7 8">Uncharacterized protein</fullName>
    </submittedName>
</protein>
<name>R7VA63_CAPTE</name>
<sequence length="299" mass="34222">MECPLIRNRLVGWLNPVNDLFRYLVTTLHFGFKSGLPYYDVTLWLPPMVSRIDIIDMTQDIPRWRRREGIFFLKGVVKGIIMTYAASNYTQEYVNMLHPLPTLQAYSTVTTDSPLRFSLEQNARVVYRALMSHDEVAKIPVPEHIAESKMSSTITCWIITAPETKTMAAFDYIYKHYYNRADWFLKADNHTYVIVENLRYLDTSVVMPCLRRPLGVWGTLQGFGRSGSRGCGVGKGLDSISDNAITFHYIPANIMYELEFFIYHLKPFGIVSGFQDLNPNATKPVNTAPPSHTTQPNHV</sequence>
<dbReference type="EMBL" id="KB293808">
    <property type="protein sequence ID" value="ELU15427.1"/>
    <property type="molecule type" value="Genomic_DNA"/>
</dbReference>